<keyword evidence="3" id="KW-1185">Reference proteome</keyword>
<sequence length="410" mass="45924">MPSQRPRAAFEPIPPDVDLYALVESTETFEFAVRIHCDAIDEQGLENFEKLVLLHVILGGKPLVIEGYETRLENRIFSERWLRDNYSAKTEIAWNLTTKSNLPLSIGHYLNNMPLLANQWNSLNYKDTSRQRIYLKDIDCPDVWHENLKKLLPPSLFFLNDSTGIAEDVGAALEPNPYGQSVRIGKGIAKAGDLMSNLPSEMRAENLMCYIGHEGTYTPCHREMCASLGHNIMVEASNGLLEHGRSTKPGSSIWFMTESKDRHLVSEYWASVLGHDIEIEDHFAQINAWKAAPFKTYVIEQKVGDFILIPPLAAHQVWNRGTRTMKIAWNRVTAETLEMALDEALPRARMTLTLQSPAAKVNQSMILTMSKREIAEKSAEQINGGKGMAPVTSAGLPTLCGSLLLARHAI</sequence>
<dbReference type="SUPFAM" id="SSF51197">
    <property type="entry name" value="Clavaminate synthase-like"/>
    <property type="match status" value="1"/>
</dbReference>
<name>A0A232LR77_9EURO</name>
<comment type="caution">
    <text evidence="2">The sequence shown here is derived from an EMBL/GenBank/DDBJ whole genome shotgun (WGS) entry which is preliminary data.</text>
</comment>
<evidence type="ECO:0000313" key="3">
    <source>
        <dbReference type="Proteomes" id="UP000243515"/>
    </source>
</evidence>
<dbReference type="InterPro" id="IPR003347">
    <property type="entry name" value="JmjC_dom"/>
</dbReference>
<dbReference type="PROSITE" id="PS51184">
    <property type="entry name" value="JMJC"/>
    <property type="match status" value="1"/>
</dbReference>
<dbReference type="EMBL" id="NPHW01005905">
    <property type="protein sequence ID" value="OXV06297.1"/>
    <property type="molecule type" value="Genomic_DNA"/>
</dbReference>
<accession>A0A232LR77</accession>
<dbReference type="AlphaFoldDB" id="A0A232LR77"/>
<proteinExistence type="predicted"/>
<reference evidence="2 3" key="1">
    <citation type="journal article" date="2015" name="Environ. Microbiol.">
        <title>Metagenome sequence of Elaphomyces granulatus from sporocarp tissue reveals Ascomycota ectomycorrhizal fingerprints of genome expansion and a Proteobacteria-rich microbiome.</title>
        <authorList>
            <person name="Quandt C.A."/>
            <person name="Kohler A."/>
            <person name="Hesse C.N."/>
            <person name="Sharpton T.J."/>
            <person name="Martin F."/>
            <person name="Spatafora J.W."/>
        </authorList>
    </citation>
    <scope>NUCLEOTIDE SEQUENCE [LARGE SCALE GENOMIC DNA]</scope>
    <source>
        <strain evidence="2 3">OSC145934</strain>
    </source>
</reference>
<dbReference type="Proteomes" id="UP000243515">
    <property type="component" value="Unassembled WGS sequence"/>
</dbReference>
<evidence type="ECO:0000313" key="2">
    <source>
        <dbReference type="EMBL" id="OXV06297.1"/>
    </source>
</evidence>
<feature type="domain" description="JmjC" evidence="1">
    <location>
        <begin position="177"/>
        <end position="348"/>
    </location>
</feature>
<dbReference type="Gene3D" id="2.60.120.650">
    <property type="entry name" value="Cupin"/>
    <property type="match status" value="1"/>
</dbReference>
<gene>
    <name evidence="2" type="ORF">Egran_05935</name>
</gene>
<evidence type="ECO:0000259" key="1">
    <source>
        <dbReference type="PROSITE" id="PS51184"/>
    </source>
</evidence>
<protein>
    <recommendedName>
        <fullName evidence="1">JmjC domain-containing protein</fullName>
    </recommendedName>
</protein>
<dbReference type="SMART" id="SM00558">
    <property type="entry name" value="JmjC"/>
    <property type="match status" value="1"/>
</dbReference>
<dbReference type="OrthoDB" id="298344at2759"/>
<dbReference type="Pfam" id="PF02373">
    <property type="entry name" value="JmjC"/>
    <property type="match status" value="1"/>
</dbReference>
<organism evidence="2 3">
    <name type="scientific">Elaphomyces granulatus</name>
    <dbReference type="NCBI Taxonomy" id="519963"/>
    <lineage>
        <taxon>Eukaryota</taxon>
        <taxon>Fungi</taxon>
        <taxon>Dikarya</taxon>
        <taxon>Ascomycota</taxon>
        <taxon>Pezizomycotina</taxon>
        <taxon>Eurotiomycetes</taxon>
        <taxon>Eurotiomycetidae</taxon>
        <taxon>Eurotiales</taxon>
        <taxon>Elaphomycetaceae</taxon>
        <taxon>Elaphomyces</taxon>
    </lineage>
</organism>